<name>A0A521DM99_9FLAO</name>
<keyword evidence="16" id="KW-1185">Reference proteome</keyword>
<dbReference type="InterPro" id="IPR039426">
    <property type="entry name" value="TonB-dep_rcpt-like"/>
</dbReference>
<dbReference type="Gene3D" id="2.60.40.1120">
    <property type="entry name" value="Carboxypeptidase-like, regulatory domain"/>
    <property type="match status" value="1"/>
</dbReference>
<dbReference type="GO" id="GO:0009279">
    <property type="term" value="C:cell outer membrane"/>
    <property type="evidence" value="ECO:0007669"/>
    <property type="project" value="UniProtKB-SubCell"/>
</dbReference>
<dbReference type="Pfam" id="PF00593">
    <property type="entry name" value="TonB_dep_Rec_b-barrel"/>
    <property type="match status" value="1"/>
</dbReference>
<accession>A0A521DM99</accession>
<comment type="similarity">
    <text evidence="8 9">Belongs to the TonB-dependent receptor family.</text>
</comment>
<feature type="signal peptide" evidence="10">
    <location>
        <begin position="1"/>
        <end position="32"/>
    </location>
</feature>
<dbReference type="InterPro" id="IPR008969">
    <property type="entry name" value="CarboxyPept-like_regulatory"/>
</dbReference>
<evidence type="ECO:0000313" key="13">
    <source>
        <dbReference type="EMBL" id="MRX68339.1"/>
    </source>
</evidence>
<dbReference type="NCBIfam" id="TIGR04056">
    <property type="entry name" value="OMP_RagA_SusC"/>
    <property type="match status" value="1"/>
</dbReference>
<reference evidence="13 16" key="2">
    <citation type="submission" date="2019-11" db="EMBL/GenBank/DDBJ databases">
        <title>Flavobacterium resistens genome.</title>
        <authorList>
            <person name="Wilson V.M."/>
            <person name="Newman J.D."/>
        </authorList>
    </citation>
    <scope>NUCLEOTIDE SEQUENCE [LARGE SCALE GENOMIC DNA]</scope>
    <source>
        <strain evidence="13 16">DSM 19382</strain>
    </source>
</reference>
<dbReference type="InterPro" id="IPR036942">
    <property type="entry name" value="Beta-barrel_TonB_sf"/>
</dbReference>
<dbReference type="FunFam" id="2.170.130.10:FF:000008">
    <property type="entry name" value="SusC/RagA family TonB-linked outer membrane protein"/>
    <property type="match status" value="1"/>
</dbReference>
<dbReference type="InterPro" id="IPR012910">
    <property type="entry name" value="Plug_dom"/>
</dbReference>
<dbReference type="InterPro" id="IPR037066">
    <property type="entry name" value="Plug_dom_sf"/>
</dbReference>
<reference evidence="14 15" key="1">
    <citation type="submission" date="2017-05" db="EMBL/GenBank/DDBJ databases">
        <authorList>
            <person name="Varghese N."/>
            <person name="Submissions S."/>
        </authorList>
    </citation>
    <scope>NUCLEOTIDE SEQUENCE [LARGE SCALE GENOMIC DNA]</scope>
    <source>
        <strain evidence="14 15">DSM 19382</strain>
    </source>
</reference>
<protein>
    <submittedName>
        <fullName evidence="13">SusC/RagA family TonB-linked outer membrane protein</fullName>
    </submittedName>
    <submittedName>
        <fullName evidence="14">TonB-linked outer membrane protein, SusC/RagA family</fullName>
    </submittedName>
</protein>
<dbReference type="Gene3D" id="2.40.170.20">
    <property type="entry name" value="TonB-dependent receptor, beta-barrel domain"/>
    <property type="match status" value="1"/>
</dbReference>
<evidence type="ECO:0000313" key="14">
    <source>
        <dbReference type="EMBL" id="SMO72806.1"/>
    </source>
</evidence>
<feature type="domain" description="TonB-dependent receptor plug" evidence="12">
    <location>
        <begin position="124"/>
        <end position="231"/>
    </location>
</feature>
<evidence type="ECO:0000256" key="1">
    <source>
        <dbReference type="ARBA" id="ARBA00004571"/>
    </source>
</evidence>
<feature type="domain" description="TonB-dependent receptor-like beta-barrel" evidence="11">
    <location>
        <begin position="372"/>
        <end position="973"/>
    </location>
</feature>
<keyword evidence="10" id="KW-0732">Signal</keyword>
<dbReference type="InterPro" id="IPR000531">
    <property type="entry name" value="Beta-barrel_TonB"/>
</dbReference>
<evidence type="ECO:0000256" key="4">
    <source>
        <dbReference type="ARBA" id="ARBA00022692"/>
    </source>
</evidence>
<evidence type="ECO:0000256" key="10">
    <source>
        <dbReference type="SAM" id="SignalP"/>
    </source>
</evidence>
<evidence type="ECO:0000256" key="9">
    <source>
        <dbReference type="RuleBase" id="RU003357"/>
    </source>
</evidence>
<gene>
    <name evidence="13" type="ORF">GJU42_10255</name>
    <name evidence="14" type="ORF">SAMN06265349_103399</name>
</gene>
<feature type="chain" id="PRO_5043205805" evidence="10">
    <location>
        <begin position="33"/>
        <end position="1030"/>
    </location>
</feature>
<evidence type="ECO:0000256" key="2">
    <source>
        <dbReference type="ARBA" id="ARBA00022448"/>
    </source>
</evidence>
<dbReference type="NCBIfam" id="TIGR04057">
    <property type="entry name" value="SusC_RagA_signa"/>
    <property type="match status" value="1"/>
</dbReference>
<evidence type="ECO:0000256" key="5">
    <source>
        <dbReference type="ARBA" id="ARBA00023077"/>
    </source>
</evidence>
<dbReference type="Proteomes" id="UP000317289">
    <property type="component" value="Unassembled WGS sequence"/>
</dbReference>
<keyword evidence="6 8" id="KW-0472">Membrane</keyword>
<evidence type="ECO:0000256" key="7">
    <source>
        <dbReference type="ARBA" id="ARBA00023237"/>
    </source>
</evidence>
<dbReference type="Pfam" id="PF13715">
    <property type="entry name" value="CarbopepD_reg_2"/>
    <property type="match status" value="1"/>
</dbReference>
<dbReference type="SUPFAM" id="SSF56935">
    <property type="entry name" value="Porins"/>
    <property type="match status" value="1"/>
</dbReference>
<dbReference type="EMBL" id="FXTA01000003">
    <property type="protein sequence ID" value="SMO72806.1"/>
    <property type="molecule type" value="Genomic_DNA"/>
</dbReference>
<dbReference type="InterPro" id="IPR023996">
    <property type="entry name" value="TonB-dep_OMP_SusC/RagA"/>
</dbReference>
<comment type="subcellular location">
    <subcellularLocation>
        <location evidence="1 8">Cell outer membrane</location>
        <topology evidence="1 8">Multi-pass membrane protein</topology>
    </subcellularLocation>
</comment>
<dbReference type="PROSITE" id="PS52016">
    <property type="entry name" value="TONB_DEPENDENT_REC_3"/>
    <property type="match status" value="1"/>
</dbReference>
<evidence type="ECO:0000313" key="16">
    <source>
        <dbReference type="Proteomes" id="UP000468990"/>
    </source>
</evidence>
<evidence type="ECO:0000259" key="12">
    <source>
        <dbReference type="Pfam" id="PF07715"/>
    </source>
</evidence>
<keyword evidence="2 8" id="KW-0813">Transport</keyword>
<keyword evidence="7 8" id="KW-0998">Cell outer membrane</keyword>
<dbReference type="AlphaFoldDB" id="A0A521DM99"/>
<dbReference type="Pfam" id="PF07715">
    <property type="entry name" value="Plug"/>
    <property type="match status" value="1"/>
</dbReference>
<keyword evidence="5 9" id="KW-0798">TonB box</keyword>
<keyword evidence="4 8" id="KW-0812">Transmembrane</keyword>
<dbReference type="EMBL" id="WKKG01000004">
    <property type="protein sequence ID" value="MRX68339.1"/>
    <property type="molecule type" value="Genomic_DNA"/>
</dbReference>
<sequence length="1030" mass="112672">MTDFFTMKSKKKLLKCLGFLSLMFLFSVGATAQTTVSGVVSDANGPIPGANVTVKGTKNSVATGFDGNYSIANVPSNGVLVFSFLGLKDKEIPVAGKNKINAVLEENQNNLQEVVVIGYGTQRKEAVTGSVSSIKGDVIREVPAANVTQALQGRLAGVQMNQTSSKPGAEMQIRIRGTRSLTADNNPLVVLDGVPFAGSIGDISPDNIKSIDILKDASATAIYGSRGANGVILISTNKGLKGQRAKFSYNTYSGLKTIFAKFPMMNGPEFVALRKAATLPGTTTPLYTNGVDEADNINTDWQDLMYGAGLVTNHDVGVSGGTENGNYNFGTSYYKEEAVVPGQDYSRITLRAAVDQAIGQYFKVGFTTNNNYSISNGANLSLYNTLSTTSIANPYNADGSLKRTVKMPIDENWVYTRDVIENLGDKWIDQTKAYSSYNTLYAEVKIPGVEGLKYHLDLGGNFRTTNGGQYTGEGVFNINPTTVSTASVTNTLNTNWTIQNLLTYDRTFGKHQVNAVAMYSAEQTTYNKSQISARDIPSDAFQFYNLGRAAGEISVNPDNQDYQQSGLVSYMARAMYSYDNRYMLTATVRSDASSRLAKGHQWHTYPAVSAGWNVKNEAFMQNVNWLEQLKLRVGYGETSNQAVAPYSTLGSLASRPYNFGETNATGYYVSTLPNPDLGWEYSTTMNYGVDFGFFKNRLTGTFEYYVTDTKDILLSVGLPPTAGVGSYTANIGQTQNKGYEFTLNGAIFDNPNGWSWDVGVNFYSNKNKLVALSSGQTRDENNWWFVGHPIDVIFDYEKVGLWQQGDANLTKYEPGGNVGMIKVKYTGDFNADGSPTRQIGPADRQIIDVNPDFLGGFNSRVAYKNLDLSVVGAFQSGGVLISTLYSSTGYLNMLSGRRGNVDVDYWTPENTDAKYPRPGGISSNDNPKYGSTLGYFDASYVKIRTITLGYNITEKFIKDLGVDRFRLYCTVQNPFVISSPYHRETGMDPETNSYGNENAAVTDFYKRRLLTLGTNTPSTRTFLLGLNLTF</sequence>
<dbReference type="Gene3D" id="2.170.130.10">
    <property type="entry name" value="TonB-dependent receptor, plug domain"/>
    <property type="match status" value="1"/>
</dbReference>
<organism evidence="14 15">
    <name type="scientific">Flavobacterium resistens</name>
    <dbReference type="NCBI Taxonomy" id="443612"/>
    <lineage>
        <taxon>Bacteria</taxon>
        <taxon>Pseudomonadati</taxon>
        <taxon>Bacteroidota</taxon>
        <taxon>Flavobacteriia</taxon>
        <taxon>Flavobacteriales</taxon>
        <taxon>Flavobacteriaceae</taxon>
        <taxon>Flavobacterium</taxon>
    </lineage>
</organism>
<evidence type="ECO:0000256" key="6">
    <source>
        <dbReference type="ARBA" id="ARBA00023136"/>
    </source>
</evidence>
<evidence type="ECO:0000259" key="11">
    <source>
        <dbReference type="Pfam" id="PF00593"/>
    </source>
</evidence>
<dbReference type="Proteomes" id="UP000468990">
    <property type="component" value="Unassembled WGS sequence"/>
</dbReference>
<evidence type="ECO:0000313" key="15">
    <source>
        <dbReference type="Proteomes" id="UP000317289"/>
    </source>
</evidence>
<evidence type="ECO:0000256" key="8">
    <source>
        <dbReference type="PROSITE-ProRule" id="PRU01360"/>
    </source>
</evidence>
<proteinExistence type="inferred from homology"/>
<dbReference type="SUPFAM" id="SSF49464">
    <property type="entry name" value="Carboxypeptidase regulatory domain-like"/>
    <property type="match status" value="1"/>
</dbReference>
<evidence type="ECO:0000256" key="3">
    <source>
        <dbReference type="ARBA" id="ARBA00022452"/>
    </source>
</evidence>
<keyword evidence="3 8" id="KW-1134">Transmembrane beta strand</keyword>
<dbReference type="InterPro" id="IPR023997">
    <property type="entry name" value="TonB-dep_OMP_SusC/RagA_CS"/>
</dbReference>
<dbReference type="OrthoDB" id="9768177at2"/>